<accession>A0A4R1KD92</accession>
<dbReference type="PANTHER" id="PTHR46401:SF2">
    <property type="entry name" value="GLYCOSYLTRANSFERASE WBBK-RELATED"/>
    <property type="match status" value="1"/>
</dbReference>
<dbReference type="EMBL" id="SMGG01000003">
    <property type="protein sequence ID" value="TCK62030.1"/>
    <property type="molecule type" value="Genomic_DNA"/>
</dbReference>
<evidence type="ECO:0000256" key="1">
    <source>
        <dbReference type="ARBA" id="ARBA00022679"/>
    </source>
</evidence>
<comment type="caution">
    <text evidence="4">The sequence shown here is derived from an EMBL/GenBank/DDBJ whole genome shotgun (WGS) entry which is preliminary data.</text>
</comment>
<keyword evidence="1 4" id="KW-0808">Transferase</keyword>
<dbReference type="InterPro" id="IPR001296">
    <property type="entry name" value="Glyco_trans_1"/>
</dbReference>
<dbReference type="Pfam" id="PF13439">
    <property type="entry name" value="Glyco_transf_4"/>
    <property type="match status" value="1"/>
</dbReference>
<evidence type="ECO:0000259" key="2">
    <source>
        <dbReference type="Pfam" id="PF00534"/>
    </source>
</evidence>
<dbReference type="RefSeq" id="WP_132871772.1">
    <property type="nucleotide sequence ID" value="NZ_SMGG01000003.1"/>
</dbReference>
<gene>
    <name evidence="4" type="ORF">C8D98_0539</name>
</gene>
<dbReference type="GO" id="GO:0009103">
    <property type="term" value="P:lipopolysaccharide biosynthetic process"/>
    <property type="evidence" value="ECO:0007669"/>
    <property type="project" value="TreeGrafter"/>
</dbReference>
<dbReference type="CDD" id="cd03809">
    <property type="entry name" value="GT4_MtfB-like"/>
    <property type="match status" value="1"/>
</dbReference>
<sequence>MNIYYDNIVFWLQRSGGISRYWQELAMRFIADSDSEITFIEQQRPCENRFREALHMSNMLYERRLPLQIARYLNVRAKLKELSVFHSSYYRDINAPRSAKIVTVHDMTYELYVKGLKKTVHTAQKRHAVRAADGVICISENTRRDLLSFFPEIDESKITVVHNGVGEDFRPSDKPKEAIFEAFGLKDDKYAVFLGDRGRYKNFDAAVRACALSGHFLLVMGGKPVTDDEKELLKTCLKDRYKIFGYMTNGQICEVFSAADCLLYPSLYEGFGLPVLEAMRCGCPVVASDCSSLPEAAGDAGILVKNMTPEGYAEAMDSLKDRRDELIARGFAHSANFSWDRCFEETKSFYAKVLGKIA</sequence>
<dbReference type="Gene3D" id="3.40.50.2000">
    <property type="entry name" value="Glycogen Phosphorylase B"/>
    <property type="match status" value="2"/>
</dbReference>
<name>A0A4R1KD92_9BACT</name>
<evidence type="ECO:0000313" key="5">
    <source>
        <dbReference type="Proteomes" id="UP000294614"/>
    </source>
</evidence>
<dbReference type="AlphaFoldDB" id="A0A4R1KD92"/>
<dbReference type="Proteomes" id="UP000294614">
    <property type="component" value="Unassembled WGS sequence"/>
</dbReference>
<dbReference type="Pfam" id="PF00534">
    <property type="entry name" value="Glycos_transf_1"/>
    <property type="match status" value="1"/>
</dbReference>
<reference evidence="4 5" key="1">
    <citation type="submission" date="2019-03" db="EMBL/GenBank/DDBJ databases">
        <title>Genomic Encyclopedia of Type Strains, Phase IV (KMG-IV): sequencing the most valuable type-strain genomes for metagenomic binning, comparative biology and taxonomic classification.</title>
        <authorList>
            <person name="Goeker M."/>
        </authorList>
    </citation>
    <scope>NUCLEOTIDE SEQUENCE [LARGE SCALE GENOMIC DNA]</scope>
    <source>
        <strain evidence="4 5">DSM 24984</strain>
    </source>
</reference>
<feature type="domain" description="Glycosyl transferase family 1" evidence="2">
    <location>
        <begin position="176"/>
        <end position="323"/>
    </location>
</feature>
<proteinExistence type="predicted"/>
<keyword evidence="4" id="KW-0328">Glycosyltransferase</keyword>
<dbReference type="SUPFAM" id="SSF53756">
    <property type="entry name" value="UDP-Glycosyltransferase/glycogen phosphorylase"/>
    <property type="match status" value="1"/>
</dbReference>
<dbReference type="InterPro" id="IPR028098">
    <property type="entry name" value="Glyco_trans_4-like_N"/>
</dbReference>
<dbReference type="PANTHER" id="PTHR46401">
    <property type="entry name" value="GLYCOSYLTRANSFERASE WBBK-RELATED"/>
    <property type="match status" value="1"/>
</dbReference>
<evidence type="ECO:0000313" key="4">
    <source>
        <dbReference type="EMBL" id="TCK62030.1"/>
    </source>
</evidence>
<protein>
    <submittedName>
        <fullName evidence="4">Mannosyltransferase</fullName>
    </submittedName>
</protein>
<keyword evidence="5" id="KW-1185">Reference proteome</keyword>
<evidence type="ECO:0000259" key="3">
    <source>
        <dbReference type="Pfam" id="PF13439"/>
    </source>
</evidence>
<dbReference type="OrthoDB" id="9801609at2"/>
<organism evidence="4 5">
    <name type="scientific">Seleniivibrio woodruffii</name>
    <dbReference type="NCBI Taxonomy" id="1078050"/>
    <lineage>
        <taxon>Bacteria</taxon>
        <taxon>Pseudomonadati</taxon>
        <taxon>Deferribacterota</taxon>
        <taxon>Deferribacteres</taxon>
        <taxon>Deferribacterales</taxon>
        <taxon>Geovibrionaceae</taxon>
        <taxon>Seleniivibrio</taxon>
    </lineage>
</organism>
<dbReference type="GO" id="GO:0016757">
    <property type="term" value="F:glycosyltransferase activity"/>
    <property type="evidence" value="ECO:0007669"/>
    <property type="project" value="UniProtKB-KW"/>
</dbReference>
<feature type="domain" description="Glycosyltransferase subfamily 4-like N-terminal" evidence="3">
    <location>
        <begin position="16"/>
        <end position="165"/>
    </location>
</feature>